<gene>
    <name evidence="2" type="ORF">LAL4801_04027</name>
</gene>
<reference evidence="3" key="1">
    <citation type="submission" date="2015-07" db="EMBL/GenBank/DDBJ databases">
        <authorList>
            <person name="Rodrigo-Torres Lidia"/>
            <person name="Arahal R.David."/>
        </authorList>
    </citation>
    <scope>NUCLEOTIDE SEQUENCE [LARGE SCALE GENOMIC DNA]</scope>
    <source>
        <strain evidence="3">CECT 4801</strain>
    </source>
</reference>
<dbReference type="SUPFAM" id="SSF111038">
    <property type="entry name" value="YjbQ-like"/>
    <property type="match status" value="1"/>
</dbReference>
<dbReference type="Pfam" id="PF01894">
    <property type="entry name" value="YjbQ"/>
    <property type="match status" value="1"/>
</dbReference>
<name>A0A0M6Y7R6_9HYPH</name>
<dbReference type="PANTHER" id="PTHR30615:SF8">
    <property type="entry name" value="UPF0047 PROTEIN C4A8.02C"/>
    <property type="match status" value="1"/>
</dbReference>
<sequence length="141" mass="15692">MQTRFAIGTRGQGLYEFTSSVAEWLAETGAEDGLLTLFVRHTSCSLLIQENADPDVQRDLKAFFERLVPPADHPSMNYLVHTLEGPDDMPAHIKAAMLPVSLSIPVSAGRMALGTWQGIYLFEHRTRAHQRQIAAQFLPDS</sequence>
<dbReference type="PANTHER" id="PTHR30615">
    <property type="entry name" value="UNCHARACTERIZED PROTEIN YJBQ-RELATED"/>
    <property type="match status" value="1"/>
</dbReference>
<proteinExistence type="inferred from homology"/>
<keyword evidence="3" id="KW-1185">Reference proteome</keyword>
<evidence type="ECO:0000313" key="2">
    <source>
        <dbReference type="EMBL" id="CTQ45573.1"/>
    </source>
</evidence>
<protein>
    <submittedName>
        <fullName evidence="2">Secondary thiamine-phosphate synthase enzyme</fullName>
    </submittedName>
</protein>
<evidence type="ECO:0000313" key="3">
    <source>
        <dbReference type="Proteomes" id="UP000048926"/>
    </source>
</evidence>
<dbReference type="EMBL" id="CXST01000002">
    <property type="protein sequence ID" value="CTQ45573.1"/>
    <property type="molecule type" value="Genomic_DNA"/>
</dbReference>
<evidence type="ECO:0000256" key="1">
    <source>
        <dbReference type="ARBA" id="ARBA00005534"/>
    </source>
</evidence>
<dbReference type="InterPro" id="IPR001602">
    <property type="entry name" value="UPF0047_YjbQ-like"/>
</dbReference>
<dbReference type="NCBIfam" id="TIGR00149">
    <property type="entry name" value="TIGR00149_YjbQ"/>
    <property type="match status" value="1"/>
</dbReference>
<dbReference type="OrthoDB" id="9801725at2"/>
<dbReference type="STRING" id="187304.B0E33_03205"/>
<organism evidence="2 3">
    <name type="scientific">Roseibium aggregatum</name>
    <dbReference type="NCBI Taxonomy" id="187304"/>
    <lineage>
        <taxon>Bacteria</taxon>
        <taxon>Pseudomonadati</taxon>
        <taxon>Pseudomonadota</taxon>
        <taxon>Alphaproteobacteria</taxon>
        <taxon>Hyphomicrobiales</taxon>
        <taxon>Stappiaceae</taxon>
        <taxon>Roseibium</taxon>
    </lineage>
</organism>
<dbReference type="Gene3D" id="2.60.120.460">
    <property type="entry name" value="YjbQ-like"/>
    <property type="match status" value="1"/>
</dbReference>
<comment type="similarity">
    <text evidence="1">Belongs to the UPF0047 family.</text>
</comment>
<dbReference type="PROSITE" id="PS01314">
    <property type="entry name" value="UPF0047"/>
    <property type="match status" value="1"/>
</dbReference>
<dbReference type="AlphaFoldDB" id="A0A0M6Y7R6"/>
<dbReference type="PIRSF" id="PIRSF004681">
    <property type="entry name" value="UCP004681"/>
    <property type="match status" value="1"/>
</dbReference>
<accession>A0A0M6Y7R6</accession>
<dbReference type="Proteomes" id="UP000048926">
    <property type="component" value="Unassembled WGS sequence"/>
</dbReference>
<dbReference type="InterPro" id="IPR035917">
    <property type="entry name" value="YjbQ-like_sf"/>
</dbReference>
<dbReference type="RefSeq" id="WP_055659523.1">
    <property type="nucleotide sequence ID" value="NZ_CXST01000002.1"/>
</dbReference>